<dbReference type="GeneID" id="70129897"/>
<proteinExistence type="predicted"/>
<dbReference type="AlphaFoldDB" id="A0A9P8UC39"/>
<evidence type="ECO:0000313" key="1">
    <source>
        <dbReference type="EMBL" id="KAH6645695.1"/>
    </source>
</evidence>
<dbReference type="EMBL" id="JAGPXC010000011">
    <property type="protein sequence ID" value="KAH6645695.1"/>
    <property type="molecule type" value="Genomic_DNA"/>
</dbReference>
<keyword evidence="2" id="KW-1185">Reference proteome</keyword>
<protein>
    <submittedName>
        <fullName evidence="1">Uncharacterized protein</fullName>
    </submittedName>
</protein>
<evidence type="ECO:0000313" key="2">
    <source>
        <dbReference type="Proteomes" id="UP000758603"/>
    </source>
</evidence>
<dbReference type="RefSeq" id="XP_045952209.1">
    <property type="nucleotide sequence ID" value="XM_046101005.1"/>
</dbReference>
<organism evidence="1 2">
    <name type="scientific">Truncatella angustata</name>
    <dbReference type="NCBI Taxonomy" id="152316"/>
    <lineage>
        <taxon>Eukaryota</taxon>
        <taxon>Fungi</taxon>
        <taxon>Dikarya</taxon>
        <taxon>Ascomycota</taxon>
        <taxon>Pezizomycotina</taxon>
        <taxon>Sordariomycetes</taxon>
        <taxon>Xylariomycetidae</taxon>
        <taxon>Amphisphaeriales</taxon>
        <taxon>Sporocadaceae</taxon>
        <taxon>Truncatella</taxon>
    </lineage>
</organism>
<sequence length="299" mass="32920">MPRLQKGLDSMKTSSEVKWIRHLIPYLVNVPTPERMLNVTNGQGPALQANMGVQVPQWAPAFGVVDGPYARHLAKWLISNPKFDGIRAPTLEQYRKGRSCSEHGLKESWVSWPETPSATLWLLATQGQGWALNLETCFRWQDDQHTKTSTGAMRKQAAIACGHSIDRDKAGGTAGVQPSVVYPAPTLTGPAHIFARGDAMSYSDACFSVAKRIDDLLESVRIVNAVYSARIQQPLICFKSSSDAPNLAKLARKKGLDISIAKLVREAKTIVEWGLILSSDDEMDDRKDDIPDGEINPVD</sequence>
<name>A0A9P8UC39_9PEZI</name>
<dbReference type="OrthoDB" id="5355528at2759"/>
<dbReference type="Proteomes" id="UP000758603">
    <property type="component" value="Unassembled WGS sequence"/>
</dbReference>
<gene>
    <name evidence="1" type="ORF">BKA67DRAFT_541863</name>
</gene>
<reference evidence="1" key="1">
    <citation type="journal article" date="2021" name="Nat. Commun.">
        <title>Genetic determinants of endophytism in the Arabidopsis root mycobiome.</title>
        <authorList>
            <person name="Mesny F."/>
            <person name="Miyauchi S."/>
            <person name="Thiergart T."/>
            <person name="Pickel B."/>
            <person name="Atanasova L."/>
            <person name="Karlsson M."/>
            <person name="Huettel B."/>
            <person name="Barry K.W."/>
            <person name="Haridas S."/>
            <person name="Chen C."/>
            <person name="Bauer D."/>
            <person name="Andreopoulos W."/>
            <person name="Pangilinan J."/>
            <person name="LaButti K."/>
            <person name="Riley R."/>
            <person name="Lipzen A."/>
            <person name="Clum A."/>
            <person name="Drula E."/>
            <person name="Henrissat B."/>
            <person name="Kohler A."/>
            <person name="Grigoriev I.V."/>
            <person name="Martin F.M."/>
            <person name="Hacquard S."/>
        </authorList>
    </citation>
    <scope>NUCLEOTIDE SEQUENCE</scope>
    <source>
        <strain evidence="1">MPI-SDFR-AT-0073</strain>
    </source>
</reference>
<accession>A0A9P8UC39</accession>
<comment type="caution">
    <text evidence="1">The sequence shown here is derived from an EMBL/GenBank/DDBJ whole genome shotgun (WGS) entry which is preliminary data.</text>
</comment>